<dbReference type="AlphaFoldDB" id="A0A6P8IK28"/>
<dbReference type="GeneID" id="116301814"/>
<evidence type="ECO:0000259" key="1">
    <source>
        <dbReference type="Pfam" id="PF25460"/>
    </source>
</evidence>
<feature type="domain" description="Aladin seven-bladed propeller" evidence="1">
    <location>
        <begin position="143"/>
        <end position="491"/>
    </location>
</feature>
<dbReference type="InterPro" id="IPR015943">
    <property type="entry name" value="WD40/YVTN_repeat-like_dom_sf"/>
</dbReference>
<gene>
    <name evidence="3" type="primary">LOC116301814</name>
</gene>
<proteinExistence type="predicted"/>
<dbReference type="KEGG" id="aten:116301814"/>
<dbReference type="Gene3D" id="2.130.10.10">
    <property type="entry name" value="YVTN repeat-like/Quinoprotein amine dehydrogenase"/>
    <property type="match status" value="2"/>
</dbReference>
<evidence type="ECO:0000313" key="3">
    <source>
        <dbReference type="RefSeq" id="XP_031566793.1"/>
    </source>
</evidence>
<reference evidence="3" key="1">
    <citation type="submission" date="2025-08" db="UniProtKB">
        <authorList>
            <consortium name="RefSeq"/>
        </authorList>
    </citation>
    <scope>IDENTIFICATION</scope>
    <source>
        <tissue evidence="3">Tentacle</tissue>
    </source>
</reference>
<evidence type="ECO:0000313" key="2">
    <source>
        <dbReference type="Proteomes" id="UP000515163"/>
    </source>
</evidence>
<dbReference type="Proteomes" id="UP000515163">
    <property type="component" value="Unplaced"/>
</dbReference>
<dbReference type="InParanoid" id="A0A6P8IK28"/>
<dbReference type="SUPFAM" id="SSF50978">
    <property type="entry name" value="WD40 repeat-like"/>
    <property type="match status" value="1"/>
</dbReference>
<dbReference type="InterPro" id="IPR001680">
    <property type="entry name" value="WD40_rpt"/>
</dbReference>
<dbReference type="GO" id="GO:0006913">
    <property type="term" value="P:nucleocytoplasmic transport"/>
    <property type="evidence" value="ECO:0007669"/>
    <property type="project" value="TreeGrafter"/>
</dbReference>
<dbReference type="Pfam" id="PF25460">
    <property type="entry name" value="Beta-prop_Aladin"/>
    <property type="match status" value="1"/>
</dbReference>
<dbReference type="InterPro" id="IPR045139">
    <property type="entry name" value="Aladin"/>
</dbReference>
<protein>
    <submittedName>
        <fullName evidence="3">Aladin-like isoform X1</fullName>
    </submittedName>
</protein>
<dbReference type="OrthoDB" id="411991at2759"/>
<dbReference type="GO" id="GO:0005643">
    <property type="term" value="C:nuclear pore"/>
    <property type="evidence" value="ECO:0007669"/>
    <property type="project" value="TreeGrafter"/>
</dbReference>
<dbReference type="FunCoup" id="A0A6P8IK28">
    <property type="interactions" value="2775"/>
</dbReference>
<dbReference type="PANTHER" id="PTHR14494">
    <property type="entry name" value="ALADIN/ADRACALIN/AAAS"/>
    <property type="match status" value="1"/>
</dbReference>
<sequence>MSLIAVFQDPPASGDVTLCEYNTQYVSEDFERADLKKHVPATHGLDYPVINMDKEGVKTARSLSKSADEDWNPFLACSEETNLWKRLFHALTSRGFMGMVQELKKNRDEAPQWLTFLGNGVDSISGFCGSLYGKAFPHLNLSREEMITAFSSISHWPSSPIRAFGWHPHISKFAIAWQDDHIKVYTLKSNIVPLLKHRQQQAVTCLAWRPLSASVLAVGCNTGIFIWTVDPTSPVTRLGSSSVRHLSQPCHNPVTSISWSPNGQLLVSGSPADSTMMVWDVNMETATPLYRAGGGISLTCWSPDERKLFVATPGSMFRIWEAQTWTCEKWSNLAGRCKSACWSPDGSIILFAVAEEPALYSLKFISHFAGDTDVHGSAIGAQMAVKAANLSPHCFNNGDDSVTVGGVVKSMAWDPLGERLAVIFEDDDGKAQEIVAIFKTRLKPTFEVIPSGFVRGPPDSFPELVAFQQNFSKGALLTVGWSDGSITFVPLLFTSSKDTHPVSHHAQNGVFTNGTRIN</sequence>
<keyword evidence="2" id="KW-1185">Reference proteome</keyword>
<dbReference type="PANTHER" id="PTHR14494:SF0">
    <property type="entry name" value="ALADIN"/>
    <property type="match status" value="1"/>
</dbReference>
<accession>A0A6P8IK28</accession>
<dbReference type="RefSeq" id="XP_031566793.1">
    <property type="nucleotide sequence ID" value="XM_031710933.1"/>
</dbReference>
<organism evidence="2 3">
    <name type="scientific">Actinia tenebrosa</name>
    <name type="common">Australian red waratah sea anemone</name>
    <dbReference type="NCBI Taxonomy" id="6105"/>
    <lineage>
        <taxon>Eukaryota</taxon>
        <taxon>Metazoa</taxon>
        <taxon>Cnidaria</taxon>
        <taxon>Anthozoa</taxon>
        <taxon>Hexacorallia</taxon>
        <taxon>Actiniaria</taxon>
        <taxon>Actiniidae</taxon>
        <taxon>Actinia</taxon>
    </lineage>
</organism>
<dbReference type="InterPro" id="IPR036322">
    <property type="entry name" value="WD40_repeat_dom_sf"/>
</dbReference>
<dbReference type="SMART" id="SM00320">
    <property type="entry name" value="WD40"/>
    <property type="match status" value="4"/>
</dbReference>
<name>A0A6P8IK28_ACTTE</name>
<dbReference type="InterPro" id="IPR057403">
    <property type="entry name" value="Beta-prop_Aladin"/>
</dbReference>